<dbReference type="Pfam" id="PF13976">
    <property type="entry name" value="gag_pre-integrs"/>
    <property type="match status" value="1"/>
</dbReference>
<evidence type="ECO:0000259" key="20">
    <source>
        <dbReference type="PROSITE" id="PS50158"/>
    </source>
</evidence>
<dbReference type="Pfam" id="PF00665">
    <property type="entry name" value="rve"/>
    <property type="match status" value="1"/>
</dbReference>
<dbReference type="SUPFAM" id="SSF57756">
    <property type="entry name" value="Retrovirus zinc finger-like domains"/>
    <property type="match status" value="1"/>
</dbReference>
<name>A0A0A9YMV4_LYGHE</name>
<evidence type="ECO:0000256" key="13">
    <source>
        <dbReference type="ARBA" id="ARBA00022918"/>
    </source>
</evidence>
<dbReference type="GO" id="GO:0005524">
    <property type="term" value="F:ATP binding"/>
    <property type="evidence" value="ECO:0007669"/>
    <property type="project" value="UniProtKB-KW"/>
</dbReference>
<keyword evidence="9" id="KW-0378">Hydrolase</keyword>
<dbReference type="InterPro" id="IPR036397">
    <property type="entry name" value="RNaseH_sf"/>
</dbReference>
<keyword evidence="17" id="KW-0511">Multifunctional enzyme</keyword>
<evidence type="ECO:0000256" key="17">
    <source>
        <dbReference type="ARBA" id="ARBA00023268"/>
    </source>
</evidence>
<keyword evidence="6" id="KW-0547">Nucleotide-binding</keyword>
<evidence type="ECO:0000313" key="22">
    <source>
        <dbReference type="EMBL" id="JAG30860.1"/>
    </source>
</evidence>
<dbReference type="GO" id="GO:0006310">
    <property type="term" value="P:DNA recombination"/>
    <property type="evidence" value="ECO:0007669"/>
    <property type="project" value="UniProtKB-KW"/>
</dbReference>
<dbReference type="Pfam" id="PF25597">
    <property type="entry name" value="SH3_retrovirus"/>
    <property type="match status" value="1"/>
</dbReference>
<evidence type="ECO:0000256" key="16">
    <source>
        <dbReference type="ARBA" id="ARBA00023172"/>
    </source>
</evidence>
<dbReference type="InterPro" id="IPR057670">
    <property type="entry name" value="SH3_retrovirus"/>
</dbReference>
<dbReference type="SUPFAM" id="SSF53098">
    <property type="entry name" value="Ribonuclease H-like"/>
    <property type="match status" value="1"/>
</dbReference>
<keyword evidence="4" id="KW-0540">Nuclease</keyword>
<evidence type="ECO:0000259" key="21">
    <source>
        <dbReference type="PROSITE" id="PS50994"/>
    </source>
</evidence>
<dbReference type="GO" id="GO:0008270">
    <property type="term" value="F:zinc ion binding"/>
    <property type="evidence" value="ECO:0007669"/>
    <property type="project" value="UniProtKB-KW"/>
</dbReference>
<dbReference type="Pfam" id="PF07727">
    <property type="entry name" value="RVT_2"/>
    <property type="match status" value="1"/>
</dbReference>
<dbReference type="InterPro" id="IPR013103">
    <property type="entry name" value="RVT_2"/>
</dbReference>
<dbReference type="InterPro" id="IPR025724">
    <property type="entry name" value="GAG-pre-integrase_dom"/>
</dbReference>
<dbReference type="PANTHER" id="PTHR42648:SF11">
    <property type="entry name" value="TRANSPOSON TY4-P GAG-POL POLYPROTEIN"/>
    <property type="match status" value="1"/>
</dbReference>
<accession>A0A0A9YMV4</accession>
<keyword evidence="18" id="KW-0863">Zinc-finger</keyword>
<dbReference type="Pfam" id="PF22936">
    <property type="entry name" value="Pol_BBD"/>
    <property type="match status" value="1"/>
</dbReference>
<keyword evidence="11" id="KW-0460">Magnesium</keyword>
<keyword evidence="3" id="KW-0645">Protease</keyword>
<keyword evidence="14" id="KW-0239">DNA-directed DNA polymerase</keyword>
<evidence type="ECO:0000256" key="4">
    <source>
        <dbReference type="ARBA" id="ARBA00022722"/>
    </source>
</evidence>
<gene>
    <name evidence="22" type="primary">POLX_131</name>
    <name evidence="22" type="ORF">CM83_42566</name>
</gene>
<keyword evidence="13" id="KW-0695">RNA-directed DNA polymerase</keyword>
<feature type="domain" description="CCHC-type" evidence="20">
    <location>
        <begin position="164"/>
        <end position="178"/>
    </location>
</feature>
<dbReference type="Gene3D" id="4.10.60.10">
    <property type="entry name" value="Zinc finger, CCHC-type"/>
    <property type="match status" value="1"/>
</dbReference>
<evidence type="ECO:0000256" key="5">
    <source>
        <dbReference type="ARBA" id="ARBA00022723"/>
    </source>
</evidence>
<keyword evidence="5" id="KW-0479">Metal-binding</keyword>
<feature type="domain" description="Integrase catalytic" evidence="21">
    <location>
        <begin position="404"/>
        <end position="570"/>
    </location>
</feature>
<dbReference type="Gene3D" id="3.30.420.10">
    <property type="entry name" value="Ribonuclease H-like superfamily/Ribonuclease H"/>
    <property type="match status" value="2"/>
</dbReference>
<dbReference type="SUPFAM" id="SSF56672">
    <property type="entry name" value="DNA/RNA polymerases"/>
    <property type="match status" value="1"/>
</dbReference>
<evidence type="ECO:0000256" key="6">
    <source>
        <dbReference type="ARBA" id="ARBA00022741"/>
    </source>
</evidence>
<dbReference type="GO" id="GO:0003676">
    <property type="term" value="F:nucleic acid binding"/>
    <property type="evidence" value="ECO:0007669"/>
    <property type="project" value="InterPro"/>
</dbReference>
<evidence type="ECO:0000256" key="18">
    <source>
        <dbReference type="PROSITE-ProRule" id="PRU00047"/>
    </source>
</evidence>
<proteinExistence type="predicted"/>
<dbReference type="InterPro" id="IPR012337">
    <property type="entry name" value="RNaseH-like_sf"/>
</dbReference>
<dbReference type="GO" id="GO:0004519">
    <property type="term" value="F:endonuclease activity"/>
    <property type="evidence" value="ECO:0007669"/>
    <property type="project" value="UniProtKB-KW"/>
</dbReference>
<keyword evidence="2" id="KW-1188">Viral release from host cell</keyword>
<reference evidence="22" key="1">
    <citation type="journal article" date="2014" name="PLoS ONE">
        <title>Transcriptome-Based Identification of ABC Transporters in the Western Tarnished Plant Bug Lygus hesperus.</title>
        <authorList>
            <person name="Hull J.J."/>
            <person name="Chaney K."/>
            <person name="Geib S.M."/>
            <person name="Fabrick J.A."/>
            <person name="Brent C.S."/>
            <person name="Walsh D."/>
            <person name="Lavine L.C."/>
        </authorList>
    </citation>
    <scope>NUCLEOTIDE SEQUENCE</scope>
</reference>
<evidence type="ECO:0000256" key="7">
    <source>
        <dbReference type="ARBA" id="ARBA00022750"/>
    </source>
</evidence>
<dbReference type="GO" id="GO:0003887">
    <property type="term" value="F:DNA-directed DNA polymerase activity"/>
    <property type="evidence" value="ECO:0007669"/>
    <property type="project" value="UniProtKB-KW"/>
</dbReference>
<dbReference type="GO" id="GO:0006508">
    <property type="term" value="P:proteolysis"/>
    <property type="evidence" value="ECO:0007669"/>
    <property type="project" value="UniProtKB-KW"/>
</dbReference>
<dbReference type="InterPro" id="IPR043502">
    <property type="entry name" value="DNA/RNA_pol_sf"/>
</dbReference>
<evidence type="ECO:0000256" key="1">
    <source>
        <dbReference type="ARBA" id="ARBA00002180"/>
    </source>
</evidence>
<evidence type="ECO:0000256" key="9">
    <source>
        <dbReference type="ARBA" id="ARBA00022801"/>
    </source>
</evidence>
<keyword evidence="10" id="KW-0067">ATP-binding</keyword>
<keyword evidence="12" id="KW-0229">DNA integration</keyword>
<keyword evidence="14" id="KW-0808">Transferase</keyword>
<evidence type="ECO:0000256" key="12">
    <source>
        <dbReference type="ARBA" id="ARBA00022908"/>
    </source>
</evidence>
<dbReference type="GO" id="GO:0003964">
    <property type="term" value="F:RNA-directed DNA polymerase activity"/>
    <property type="evidence" value="ECO:0007669"/>
    <property type="project" value="UniProtKB-KW"/>
</dbReference>
<keyword evidence="7" id="KW-0064">Aspartyl protease</keyword>
<dbReference type="InterPro" id="IPR054722">
    <property type="entry name" value="PolX-like_BBD"/>
</dbReference>
<evidence type="ECO:0000256" key="10">
    <source>
        <dbReference type="ARBA" id="ARBA00022840"/>
    </source>
</evidence>
<evidence type="ECO:0000256" key="11">
    <source>
        <dbReference type="ARBA" id="ARBA00022842"/>
    </source>
</evidence>
<dbReference type="GO" id="GO:0042575">
    <property type="term" value="C:DNA polymerase complex"/>
    <property type="evidence" value="ECO:0007669"/>
    <property type="project" value="UniProtKB-ARBA"/>
</dbReference>
<keyword evidence="14" id="KW-0548">Nucleotidyltransferase</keyword>
<evidence type="ECO:0000256" key="2">
    <source>
        <dbReference type="ARBA" id="ARBA00022612"/>
    </source>
</evidence>
<protein>
    <submittedName>
        <fullName evidence="22">Retrovirus-related Pol polyprotein from transposon TNT 1-94</fullName>
    </submittedName>
</protein>
<evidence type="ECO:0000256" key="8">
    <source>
        <dbReference type="ARBA" id="ARBA00022759"/>
    </source>
</evidence>
<feature type="compositionally biased region" description="Polar residues" evidence="19">
    <location>
        <begin position="667"/>
        <end position="698"/>
    </location>
</feature>
<dbReference type="PANTHER" id="PTHR42648">
    <property type="entry name" value="TRANSPOSASE, PUTATIVE-RELATED"/>
    <property type="match status" value="1"/>
</dbReference>
<dbReference type="PROSITE" id="PS50158">
    <property type="entry name" value="ZF_CCHC"/>
    <property type="match status" value="1"/>
</dbReference>
<sequence>MVHILTCTTAAEMWSRLLAVYEQKSDTTVHLLHERFFAYSYQNQGVAAHISGILDIVTKLKQNGENISDKQVITKILMSLPQNLSYFVSSWESVSADKQTINELTSRLITEEQRLKIRNGDDKVDTENKALITQSAQNCSFCGKSNHQSFKCFKNPSNKPKITCHYCKKSGHVKKDCRYRKYKENNEKSHDKGHKSDMKNAFISLALINSEVSDDSDYFYLDSAASDHMTPRNTSFSNYRACKKIIKIGDGSVLEAVGVGDLSVTTMVGNESVESVLMNVLHVPGLKMNLFSVPQALAKGHTLIGKENLCQLVKGGKIFAEARLVGKVYVLKFKIVDATAASAVSKRDSLFHWHQRLAHQNVAHVKEILNKLHVDFETDMKPFSCDACNIGKMHRLPFPSSSSKSSHPCQLIHVDLCGPMEVASFGGSKYFLLFKDDYSHYRFCYMLSEKSDVPAVVKKFLALAENDTGRRVKAIRSDQGTEIVNYSVKKLLEDSGIRHQTTTAYCPEQNGRIEREMRTVVEAARTMLAFSKLDKRYWAEATNCAVYVLNLTGTSSEKGKSPHELWFGRQGKIDHLKVFGSKVYSHVPDQKRKKWDDKGKLGIFVGYEQDSKAYRICFPSERKIISARNVIFVPDDDQKVADETKSEEDVKYKGLFPIEFDEDDQEIVNSSQDQIDSQGGGTSHESSSGAVNHQNNDNGDIFKTPDDSINDSDLLGFSSEDDQQPPTEELGRGKRLKKIPKKFEDYALLTFEEAITGDDSMRWKEAIEEEKRALEENHTWKLVDRKHVRGKNILTSRWIFKIKDDGRYRARLVVRGCQQREGTDYDEIFSPVIGSDALRILIAYAARNSYSLMKFDVKGAFLYGTVDEELYMQLPDGFKSPELNGKICKLVKSLYGLRQAPARWNERLKNYLCSQGFRQLKTEQCIFVHDERTMILGIHVDDGILAGADRQIMINLLKSLEEEFKITYDENPGTYLGIVIQEQNGRLKLSQKPYAEQVVEKYGVSESKPTYTPLTVGQPTSSDQQYETIEFPFREAVGSLLYLSTKTRPDMALAVGISGRQVKNPQRSDLVNLKRTLKYLNTTKDLGISYSLDNNSEDQLVAFCDSDFAGDVKTRRSTTGYVVYYNDGPVSWASRRQPIVATSSTEAEYIAAAEATKNLLYLKSLLEELSKKKCKIELNIDNKSAIDLIKNGIINRRSKHIDVRFHFIKETVERGLKIKYCPTENQKADIFTKPLNVQKFEKFKNLMVD</sequence>
<dbReference type="InterPro" id="IPR001584">
    <property type="entry name" value="Integrase_cat-core"/>
</dbReference>
<dbReference type="InterPro" id="IPR001878">
    <property type="entry name" value="Znf_CCHC"/>
</dbReference>
<comment type="function">
    <text evidence="1">The aspartyl protease (PR) mediates the proteolytic cleavages of the Gag and Gag-Pol polyproteins after assembly of the VLP.</text>
</comment>
<dbReference type="InterPro" id="IPR039537">
    <property type="entry name" value="Retrotran_Ty1/copia-like"/>
</dbReference>
<organism evidence="22">
    <name type="scientific">Lygus hesperus</name>
    <name type="common">Western plant bug</name>
    <dbReference type="NCBI Taxonomy" id="30085"/>
    <lineage>
        <taxon>Eukaryota</taxon>
        <taxon>Metazoa</taxon>
        <taxon>Ecdysozoa</taxon>
        <taxon>Arthropoda</taxon>
        <taxon>Hexapoda</taxon>
        <taxon>Insecta</taxon>
        <taxon>Pterygota</taxon>
        <taxon>Neoptera</taxon>
        <taxon>Paraneoptera</taxon>
        <taxon>Hemiptera</taxon>
        <taxon>Heteroptera</taxon>
        <taxon>Panheteroptera</taxon>
        <taxon>Cimicomorpha</taxon>
        <taxon>Miridae</taxon>
        <taxon>Mirini</taxon>
        <taxon>Lygus</taxon>
    </lineage>
</organism>
<dbReference type="InterPro" id="IPR036875">
    <property type="entry name" value="Znf_CCHC_sf"/>
</dbReference>
<evidence type="ECO:0000256" key="19">
    <source>
        <dbReference type="SAM" id="MobiDB-lite"/>
    </source>
</evidence>
<keyword evidence="16" id="KW-0233">DNA recombination</keyword>
<keyword evidence="8" id="KW-0255">Endonuclease</keyword>
<dbReference type="PROSITE" id="PS50994">
    <property type="entry name" value="INTEGRASE"/>
    <property type="match status" value="1"/>
</dbReference>
<dbReference type="SMART" id="SM00343">
    <property type="entry name" value="ZnF_C2HC"/>
    <property type="match status" value="2"/>
</dbReference>
<dbReference type="CDD" id="cd09272">
    <property type="entry name" value="RNase_HI_RT_Ty1"/>
    <property type="match status" value="1"/>
</dbReference>
<evidence type="ECO:0000256" key="15">
    <source>
        <dbReference type="ARBA" id="ARBA00023113"/>
    </source>
</evidence>
<keyword evidence="15" id="KW-0917">Virion maturation</keyword>
<evidence type="ECO:0000256" key="14">
    <source>
        <dbReference type="ARBA" id="ARBA00022932"/>
    </source>
</evidence>
<dbReference type="GO" id="GO:0004190">
    <property type="term" value="F:aspartic-type endopeptidase activity"/>
    <property type="evidence" value="ECO:0007669"/>
    <property type="project" value="UniProtKB-KW"/>
</dbReference>
<dbReference type="AlphaFoldDB" id="A0A0A9YMV4"/>
<keyword evidence="18" id="KW-0862">Zinc</keyword>
<dbReference type="EMBL" id="GBHO01012744">
    <property type="protein sequence ID" value="JAG30860.1"/>
    <property type="molecule type" value="Transcribed_RNA"/>
</dbReference>
<feature type="region of interest" description="Disordered" evidence="19">
    <location>
        <begin position="667"/>
        <end position="735"/>
    </location>
</feature>
<reference evidence="22" key="2">
    <citation type="submission" date="2014-07" db="EMBL/GenBank/DDBJ databases">
        <authorList>
            <person name="Hull J."/>
        </authorList>
    </citation>
    <scope>NUCLEOTIDE SEQUENCE</scope>
</reference>
<evidence type="ECO:0000256" key="3">
    <source>
        <dbReference type="ARBA" id="ARBA00022670"/>
    </source>
</evidence>
<dbReference type="Pfam" id="PF14223">
    <property type="entry name" value="Retrotran_gag_2"/>
    <property type="match status" value="1"/>
</dbReference>
<dbReference type="GO" id="GO:0015074">
    <property type="term" value="P:DNA integration"/>
    <property type="evidence" value="ECO:0007669"/>
    <property type="project" value="UniProtKB-KW"/>
</dbReference>